<dbReference type="SUPFAM" id="SSF52540">
    <property type="entry name" value="P-loop containing nucleoside triphosphate hydrolases"/>
    <property type="match status" value="1"/>
</dbReference>
<dbReference type="PANTHER" id="PTHR11070:SF23">
    <property type="entry name" value="RECBCD ENZYME SUBUNIT RECB"/>
    <property type="match status" value="1"/>
</dbReference>
<feature type="region of interest" description="Disordered" evidence="17">
    <location>
        <begin position="875"/>
        <end position="916"/>
    </location>
</feature>
<dbReference type="Gene3D" id="3.90.320.10">
    <property type="match status" value="1"/>
</dbReference>
<dbReference type="GO" id="GO:0009338">
    <property type="term" value="C:exodeoxyribonuclease V complex"/>
    <property type="evidence" value="ECO:0007669"/>
    <property type="project" value="TreeGrafter"/>
</dbReference>
<evidence type="ECO:0000256" key="13">
    <source>
        <dbReference type="ARBA" id="ARBA00034617"/>
    </source>
</evidence>
<keyword evidence="12" id="KW-0413">Isomerase</keyword>
<dbReference type="InterPro" id="IPR004586">
    <property type="entry name" value="RecB"/>
</dbReference>
<dbReference type="GO" id="GO:0005524">
    <property type="term" value="F:ATP binding"/>
    <property type="evidence" value="ECO:0007669"/>
    <property type="project" value="UniProtKB-UniRule"/>
</dbReference>
<keyword evidence="11" id="KW-0234">DNA repair</keyword>
<keyword evidence="4" id="KW-0227">DNA damage</keyword>
<evidence type="ECO:0000256" key="8">
    <source>
        <dbReference type="ARBA" id="ARBA00022840"/>
    </source>
</evidence>
<dbReference type="CDD" id="cd22352">
    <property type="entry name" value="RecB_C-like"/>
    <property type="match status" value="1"/>
</dbReference>
<dbReference type="HAMAP" id="MF_01485">
    <property type="entry name" value="RecB"/>
    <property type="match status" value="1"/>
</dbReference>
<evidence type="ECO:0000256" key="17">
    <source>
        <dbReference type="SAM" id="MobiDB-lite"/>
    </source>
</evidence>
<keyword evidence="3 16" id="KW-0547">Nucleotide-binding</keyword>
<keyword evidence="8 16" id="KW-0067">ATP-binding</keyword>
<keyword evidence="2" id="KW-0479">Metal-binding</keyword>
<keyword evidence="10" id="KW-0238">DNA-binding</keyword>
<name>A0A5K7YH31_9BACT</name>
<evidence type="ECO:0000256" key="4">
    <source>
        <dbReference type="ARBA" id="ARBA00022763"/>
    </source>
</evidence>
<evidence type="ECO:0000256" key="14">
    <source>
        <dbReference type="ARBA" id="ARBA00034808"/>
    </source>
</evidence>
<dbReference type="PROSITE" id="PS51198">
    <property type="entry name" value="UVRD_HELICASE_ATP_BIND"/>
    <property type="match status" value="1"/>
</dbReference>
<feature type="binding site" evidence="16">
    <location>
        <begin position="28"/>
        <end position="35"/>
    </location>
    <ligand>
        <name>ATP</name>
        <dbReference type="ChEBI" id="CHEBI:30616"/>
    </ligand>
</feature>
<dbReference type="InterPro" id="IPR000212">
    <property type="entry name" value="DNA_helicase_UvrD/REP"/>
</dbReference>
<evidence type="ECO:0000256" key="5">
    <source>
        <dbReference type="ARBA" id="ARBA00022801"/>
    </source>
</evidence>
<comment type="catalytic activity">
    <reaction evidence="15">
        <text>ATP + H2O = ADP + phosphate + H(+)</text>
        <dbReference type="Rhea" id="RHEA:13065"/>
        <dbReference type="ChEBI" id="CHEBI:15377"/>
        <dbReference type="ChEBI" id="CHEBI:15378"/>
        <dbReference type="ChEBI" id="CHEBI:30616"/>
        <dbReference type="ChEBI" id="CHEBI:43474"/>
        <dbReference type="ChEBI" id="CHEBI:456216"/>
        <dbReference type="EC" id="5.6.2.4"/>
    </reaction>
</comment>
<dbReference type="GO" id="GO:0016887">
    <property type="term" value="F:ATP hydrolysis activity"/>
    <property type="evidence" value="ECO:0007669"/>
    <property type="project" value="RHEA"/>
</dbReference>
<evidence type="ECO:0000256" key="7">
    <source>
        <dbReference type="ARBA" id="ARBA00022839"/>
    </source>
</evidence>
<keyword evidence="9" id="KW-0460">Magnesium</keyword>
<feature type="domain" description="UvrD-like helicase ATP-binding" evidence="18">
    <location>
        <begin position="7"/>
        <end position="467"/>
    </location>
</feature>
<keyword evidence="21" id="KW-1185">Reference proteome</keyword>
<dbReference type="RefSeq" id="WP_155315425.1">
    <property type="nucleotide sequence ID" value="NZ_AP021874.1"/>
</dbReference>
<keyword evidence="7" id="KW-0269">Exonuclease</keyword>
<dbReference type="InterPro" id="IPR027417">
    <property type="entry name" value="P-loop_NTPase"/>
</dbReference>
<dbReference type="GO" id="GO:0003677">
    <property type="term" value="F:DNA binding"/>
    <property type="evidence" value="ECO:0007669"/>
    <property type="project" value="UniProtKB-KW"/>
</dbReference>
<dbReference type="Gene3D" id="3.40.50.300">
    <property type="entry name" value="P-loop containing nucleotide triphosphate hydrolases"/>
    <property type="match status" value="2"/>
</dbReference>
<dbReference type="GO" id="GO:0005829">
    <property type="term" value="C:cytosol"/>
    <property type="evidence" value="ECO:0007669"/>
    <property type="project" value="TreeGrafter"/>
</dbReference>
<evidence type="ECO:0000256" key="3">
    <source>
        <dbReference type="ARBA" id="ARBA00022741"/>
    </source>
</evidence>
<dbReference type="PROSITE" id="PS51217">
    <property type="entry name" value="UVRD_HELICASE_CTER"/>
    <property type="match status" value="1"/>
</dbReference>
<dbReference type="Pfam" id="PF13361">
    <property type="entry name" value="UvrD_C"/>
    <property type="match status" value="1"/>
</dbReference>
<evidence type="ECO:0000256" key="6">
    <source>
        <dbReference type="ARBA" id="ARBA00022806"/>
    </source>
</evidence>
<sequence length="1217" mass="135791">MTDSLSPAFHPIEDINRLDLSRHALVEASAGTGKTYTIENLVVRLLKEDPDVGLENILLVTFTEKATSELKVRIRQKIEQSLDHDPDLTDMARQKLGESLDGFDNAAIYTIHGFCHTLLKEFPFETGSLFVQEVVDDAPLLGKLLHEAMRSDWPHRYGHRLETLLALSNYSAGADAFVETATALAQRLSGDPSREEVIPDPATLDVDSLWQAAERTILALKDLVGTPPRLADGYGRLNINKRSRAAILRDMVVPLEQALETVGPGTCRLVEFQAVVAAFGARHSSGRRNIDRLVPEKWLKAGDNLHECPHLAAIRDRLDTLIRLFSDLSHVLMLNSVDRLQKDARETKTRNGWLSYQDMLSRVADFLDGAGADDGIRKIRNRYRVAFVDEFQDTDDVQWRIFSRLFLHDGHDAPDNRLFLIGDPKQAIYAFRGADVFTYLEARQRMANLAGKGRANLYDLRVNWRSTPELVDVFNRMFGQADWFGTRENRGPFDIGYAPSASPDSQPGPCETGCDRSKRPPFNIIDLTSAKSHASAKRLLAETICREIRYLVGQGGIRIADGEGRDRALHFGDIAILVRSQSEFALIEPLLVESSIPFAYYRKPGLFQCRQAHWLSMVLRAVWTPQHAATVRMALLTPFFDMSPAGLGAWRELPAAHASLRLLERWHADARDRRWGPLFQSVMEDSGLTLRHCTDAGWERTETNLQQLFDFLEEAAYSRNLDGGGLVALLDSLRLTGVGAGPDADIHQIEDEGDKVQILTMHVSKGLEFPVVFIAGGLTVRNDSGLQVYHALDAGRPERVCRRVIDLTAATGREQAEKENIDENKRLYYVAFTRARLKLYIPYFPDGRNYGWLGPVCRFVSTSVEQAFKNASGALPSGAWHDAGSTAPSPHERTRRGDDGTKARLNLPTGALLPGTNDFRGRKVSLESFSSIGRWIRRSPVGHDHQPASFRLVDGMGHEDDEPAAAPSTGPADPDVSDGLPGGARMGSMFHHIFENIDFQTVVAGPTDILAHDASRNIIRSAMALYRIEPLWTAPIARMVAATLRMPIDLDGRSLVLGRLTPSRRRHEMEFYFPLATSEPGGTPVPGCTLSAGRCREMMIRGFVDLVFRWQGRYCIADWKSNRLSGGYGQDDMAGEMAAAGYDLQYQLYTVAVLRWLKHQLGDRFDPHRHFGGVFYLFIRGMGAGGADGVFHVPPEQLLPLERLQEIINQQIAGIQW</sequence>
<dbReference type="AlphaFoldDB" id="A0A5K7YH31"/>
<dbReference type="Gene3D" id="1.10.486.10">
    <property type="entry name" value="PCRA, domain 4"/>
    <property type="match status" value="1"/>
</dbReference>
<evidence type="ECO:0000313" key="20">
    <source>
        <dbReference type="EMBL" id="BBO67139.1"/>
    </source>
</evidence>
<dbReference type="InterPro" id="IPR011604">
    <property type="entry name" value="PDDEXK-like_dom_sf"/>
</dbReference>
<evidence type="ECO:0000256" key="9">
    <source>
        <dbReference type="ARBA" id="ARBA00022842"/>
    </source>
</evidence>
<evidence type="ECO:0000256" key="16">
    <source>
        <dbReference type="PROSITE-ProRule" id="PRU00560"/>
    </source>
</evidence>
<dbReference type="InterPro" id="IPR014017">
    <property type="entry name" value="DNA_helicase_UvrD-like_C"/>
</dbReference>
<dbReference type="GO" id="GO:0046872">
    <property type="term" value="F:metal ion binding"/>
    <property type="evidence" value="ECO:0007669"/>
    <property type="project" value="UniProtKB-KW"/>
</dbReference>
<keyword evidence="5 16" id="KW-0378">Hydrolase</keyword>
<dbReference type="GO" id="GO:0043138">
    <property type="term" value="F:3'-5' DNA helicase activity"/>
    <property type="evidence" value="ECO:0007669"/>
    <property type="project" value="UniProtKB-EC"/>
</dbReference>
<dbReference type="SUPFAM" id="SSF52980">
    <property type="entry name" value="Restriction endonuclease-like"/>
    <property type="match status" value="1"/>
</dbReference>
<protein>
    <recommendedName>
        <fullName evidence="14">DNA 3'-5' helicase</fullName>
        <ecNumber evidence="14">5.6.2.4</ecNumber>
    </recommendedName>
</protein>
<evidence type="ECO:0000313" key="21">
    <source>
        <dbReference type="Proteomes" id="UP000427906"/>
    </source>
</evidence>
<evidence type="ECO:0000256" key="11">
    <source>
        <dbReference type="ARBA" id="ARBA00023204"/>
    </source>
</evidence>
<keyword evidence="1" id="KW-0540">Nuclease</keyword>
<dbReference type="EMBL" id="AP021874">
    <property type="protein sequence ID" value="BBO67139.1"/>
    <property type="molecule type" value="Genomic_DNA"/>
</dbReference>
<dbReference type="EC" id="5.6.2.4" evidence="14"/>
<evidence type="ECO:0000256" key="15">
    <source>
        <dbReference type="ARBA" id="ARBA00048988"/>
    </source>
</evidence>
<evidence type="ECO:0000256" key="1">
    <source>
        <dbReference type="ARBA" id="ARBA00022722"/>
    </source>
</evidence>
<organism evidence="20 21">
    <name type="scientific">Desulfosarcina alkanivorans</name>
    <dbReference type="NCBI Taxonomy" id="571177"/>
    <lineage>
        <taxon>Bacteria</taxon>
        <taxon>Pseudomonadati</taxon>
        <taxon>Thermodesulfobacteriota</taxon>
        <taxon>Desulfobacteria</taxon>
        <taxon>Desulfobacterales</taxon>
        <taxon>Desulfosarcinaceae</taxon>
        <taxon>Desulfosarcina</taxon>
    </lineage>
</organism>
<dbReference type="PANTHER" id="PTHR11070">
    <property type="entry name" value="UVRD / RECB / PCRA DNA HELICASE FAMILY MEMBER"/>
    <property type="match status" value="1"/>
</dbReference>
<keyword evidence="6 16" id="KW-0347">Helicase</keyword>
<dbReference type="OrthoDB" id="9810135at2"/>
<dbReference type="Pfam" id="PF00580">
    <property type="entry name" value="UvrD-helicase"/>
    <property type="match status" value="2"/>
</dbReference>
<dbReference type="GO" id="GO:0008854">
    <property type="term" value="F:exodeoxyribonuclease V activity"/>
    <property type="evidence" value="ECO:0007669"/>
    <property type="project" value="InterPro"/>
</dbReference>
<evidence type="ECO:0000256" key="10">
    <source>
        <dbReference type="ARBA" id="ARBA00023125"/>
    </source>
</evidence>
<evidence type="ECO:0000259" key="19">
    <source>
        <dbReference type="PROSITE" id="PS51217"/>
    </source>
</evidence>
<reference evidence="20 21" key="1">
    <citation type="submission" date="2019-11" db="EMBL/GenBank/DDBJ databases">
        <title>Comparative genomics of hydrocarbon-degrading Desulfosarcina strains.</title>
        <authorList>
            <person name="Watanabe M."/>
            <person name="Kojima H."/>
            <person name="Fukui M."/>
        </authorList>
    </citation>
    <scope>NUCLEOTIDE SEQUENCE [LARGE SCALE GENOMIC DNA]</scope>
    <source>
        <strain evidence="20 21">PL12</strain>
    </source>
</reference>
<feature type="compositionally biased region" description="Basic and acidic residues" evidence="17">
    <location>
        <begin position="890"/>
        <end position="902"/>
    </location>
</feature>
<comment type="catalytic activity">
    <reaction evidence="13">
        <text>Couples ATP hydrolysis with the unwinding of duplex DNA by translocating in the 3'-5' direction.</text>
        <dbReference type="EC" id="5.6.2.4"/>
    </reaction>
</comment>
<dbReference type="Proteomes" id="UP000427906">
    <property type="component" value="Chromosome"/>
</dbReference>
<feature type="region of interest" description="Disordered" evidence="17">
    <location>
        <begin position="946"/>
        <end position="982"/>
    </location>
</feature>
<evidence type="ECO:0000256" key="12">
    <source>
        <dbReference type="ARBA" id="ARBA00023235"/>
    </source>
</evidence>
<dbReference type="Gene3D" id="1.10.3170.10">
    <property type="entry name" value="Recbcd, chain B, domain 2"/>
    <property type="match status" value="1"/>
</dbReference>
<feature type="domain" description="UvrD-like helicase C-terminal" evidence="19">
    <location>
        <begin position="485"/>
        <end position="766"/>
    </location>
</feature>
<dbReference type="InterPro" id="IPR014016">
    <property type="entry name" value="UvrD-like_ATP-bd"/>
</dbReference>
<gene>
    <name evidence="20" type="primary">recB</name>
    <name evidence="20" type="ORF">DSCA_10690</name>
</gene>
<dbReference type="GO" id="GO:0000725">
    <property type="term" value="P:recombinational repair"/>
    <property type="evidence" value="ECO:0007669"/>
    <property type="project" value="TreeGrafter"/>
</dbReference>
<dbReference type="InterPro" id="IPR011335">
    <property type="entry name" value="Restrct_endonuc-II-like"/>
</dbReference>
<evidence type="ECO:0000259" key="18">
    <source>
        <dbReference type="PROSITE" id="PS51198"/>
    </source>
</evidence>
<dbReference type="KEGG" id="dalk:DSCA_10690"/>
<accession>A0A5K7YH31</accession>
<evidence type="ECO:0000256" key="2">
    <source>
        <dbReference type="ARBA" id="ARBA00022723"/>
    </source>
</evidence>
<proteinExistence type="inferred from homology"/>